<organism evidence="2 3">
    <name type="scientific">Victivallis vadensis</name>
    <dbReference type="NCBI Taxonomy" id="172901"/>
    <lineage>
        <taxon>Bacteria</taxon>
        <taxon>Pseudomonadati</taxon>
        <taxon>Lentisphaerota</taxon>
        <taxon>Lentisphaeria</taxon>
        <taxon>Victivallales</taxon>
        <taxon>Victivallaceae</taxon>
        <taxon>Victivallis</taxon>
    </lineage>
</organism>
<dbReference type="SUPFAM" id="SSF52317">
    <property type="entry name" value="Class I glutamine amidotransferase-like"/>
    <property type="match status" value="1"/>
</dbReference>
<dbReference type="Pfam" id="PF06283">
    <property type="entry name" value="ThuA"/>
    <property type="match status" value="1"/>
</dbReference>
<dbReference type="InterPro" id="IPR029062">
    <property type="entry name" value="Class_I_gatase-like"/>
</dbReference>
<dbReference type="Gene3D" id="3.40.50.880">
    <property type="match status" value="1"/>
</dbReference>
<accession>A0A2U1AYG4</accession>
<dbReference type="Proteomes" id="UP000245959">
    <property type="component" value="Unassembled WGS sequence"/>
</dbReference>
<keyword evidence="3" id="KW-1185">Reference proteome</keyword>
<dbReference type="InterPro" id="IPR029010">
    <property type="entry name" value="ThuA-like"/>
</dbReference>
<dbReference type="AlphaFoldDB" id="A0A2U1AYG4"/>
<evidence type="ECO:0000313" key="2">
    <source>
        <dbReference type="EMBL" id="PVY41458.1"/>
    </source>
</evidence>
<name>A0A2U1AYG4_9BACT</name>
<sequence length="217" mass="24620">MIIFVADDHYESFPGRNTYEEIAADYPDMKFIENDWSIFTSVDLAGDCDLLILNMIADTCNLPVPDEAAAEAVKKYCEAGKNLLLLHGGSSAFWPYAWFRELVGIRWVRGNDPDGFVASFHPHEPYKVVRAKCRHRLVNKLVEMDLPKDEIYTGLEQTRPVWTLMNTTISTGTFPQCTESATPWGGRVINFLPGHDKSVTRHPDFIANVKLLIDDLR</sequence>
<evidence type="ECO:0000313" key="3">
    <source>
        <dbReference type="Proteomes" id="UP000245959"/>
    </source>
</evidence>
<proteinExistence type="predicted"/>
<protein>
    <submittedName>
        <fullName evidence="2">Trehalose utilization protein</fullName>
    </submittedName>
</protein>
<dbReference type="EMBL" id="QEKH01000014">
    <property type="protein sequence ID" value="PVY41458.1"/>
    <property type="molecule type" value="Genomic_DNA"/>
</dbReference>
<feature type="domain" description="ThuA-like" evidence="1">
    <location>
        <begin position="33"/>
        <end position="206"/>
    </location>
</feature>
<reference evidence="2 3" key="1">
    <citation type="submission" date="2018-04" db="EMBL/GenBank/DDBJ databases">
        <title>Genomic Encyclopedia of Type Strains, Phase IV (KMG-IV): sequencing the most valuable type-strain genomes for metagenomic binning, comparative biology and taxonomic classification.</title>
        <authorList>
            <person name="Goeker M."/>
        </authorList>
    </citation>
    <scope>NUCLEOTIDE SEQUENCE [LARGE SCALE GENOMIC DNA]</scope>
    <source>
        <strain evidence="2 3">DSM 14823</strain>
    </source>
</reference>
<dbReference type="RefSeq" id="WP_165832986.1">
    <property type="nucleotide sequence ID" value="NZ_CABMMC010000160.1"/>
</dbReference>
<comment type="caution">
    <text evidence="2">The sequence shown here is derived from an EMBL/GenBank/DDBJ whole genome shotgun (WGS) entry which is preliminary data.</text>
</comment>
<dbReference type="GeneID" id="78295424"/>
<evidence type="ECO:0000259" key="1">
    <source>
        <dbReference type="Pfam" id="PF06283"/>
    </source>
</evidence>
<gene>
    <name evidence="2" type="ORF">C8D82_11472</name>
</gene>